<dbReference type="OrthoDB" id="6380262at2759"/>
<evidence type="ECO:0000313" key="3">
    <source>
        <dbReference type="EMBL" id="KAG0730433.1"/>
    </source>
</evidence>
<accession>A0A8J4YL92</accession>
<reference evidence="3" key="1">
    <citation type="submission" date="2020-07" db="EMBL/GenBank/DDBJ databases">
        <title>The High-quality genome of the commercially important snow crab, Chionoecetes opilio.</title>
        <authorList>
            <person name="Jeong J.-H."/>
            <person name="Ryu S."/>
        </authorList>
    </citation>
    <scope>NUCLEOTIDE SEQUENCE</scope>
    <source>
        <strain evidence="3">MADBK_172401_WGS</strain>
        <tissue evidence="3">Digestive gland</tissue>
    </source>
</reference>
<sequence>MCLALTIFYLASDGLTGGVLVEGKVDEVEGLNIVEEVTRVVEGELRECHVVLVHEGSSTYLSQRIISEVDIVKARDTYYRILPERQDSRIRRRCSRVMADNISTILDLMQETPSDAHPPLVCGDVCHVPSTRLGGLDGTAIYSLCIYVKQEMVSTNREMLGVKTTLAEHRSLLDRLCAAPLEVPGREVGPATALTPAPAAAALLVVPGREVGPATALTPAPAAAALLEVPGREVEPATALTPAPAAAALLVVPGREVGPATALTPAPAAAALLVVPGREVGPATALTPAPAAAALLVVPGREVGPATALTPAPAAAALLVVPGREVGPATALTPAPAAAALLVVPGREVGPATALTPAPAAAALLEVPGREVGPATALTPAPAAAALLEVPGREVGPATALTPAPAAAALLEVPGREVGPATALTPAPAAAALLEVPGREVGPATALTPAPAAAALLVVPGREVGPATALTPAPAAAALLEVPGREVGPATALTPAPAAAAPLEVPGREVLVRYLPQHYPVEELTAYVKEILKDDLVGVTLLWRRTFSAFVVSAHRRHRRELLDMNNWEQHGVKSSEPHIRDLLGQVHVLALQETWLCPDEVHRPNGLHKDFVSFSTSAVDETRVLRRGRRYGGLTFLWHKSLSKYIKVCNAQDPRILGIAYKDDRFSMLLVNVYLPTSNVENRDEQLMYLGRLASIIEDAEEQNVCILGDFNAAPGTAFFIDIQRMCGDRDMVMADVRALPPTSFTHVNQGCLSRTWLDHVLLSPCLFDVMDECSILYNSVSSDHFPLVVDFKVNGLPALTQVRQDNAARIKWDFRDKRKREEYGRVVTELLRGIAIDPVRVCCFQNACLDRGHHDDINAFHEALIECMLRAGQTVFGFCRKRWRQVPGWNEFVREAHSAAQESFLEWRAGGGPRGGPLAERIRSTRARFKLCLRWCKSHEHQLRAQSLADKLASGDSFNFWRGVRSMNPGSHTLPLRVDHAVGEEGIASMWGEHFKGILNCVRDEESENALRGGMRGVSLQGFRSVDHEEMRGVLQSLSSSEALGMDGLPSGAFKYAPPSLVTWLWLFINACVCHQYIPSQVLAVLIVPLLKSKVKDPASSGNYRPIAIATALSKVLEKVVLHRLEAYLYTLDNQFSYKKGLGTEIFAYLGHVISHDITDDDDIIKQTTKLLVVGNTLQREISYCSKEVKMELFRSHCYSIYCNSLWSRYKVATINRLKVCHNDILKRLLGLPRWCSSYLAFAMNGVNNLDVIRRHSMFNLRSRVEFSTNSIITSVRQSSAYVCGPIQQRWLGLLFVQNVG</sequence>
<dbReference type="PANTHER" id="PTHR47510">
    <property type="entry name" value="REVERSE TRANSCRIPTASE DOMAIN-CONTAINING PROTEIN"/>
    <property type="match status" value="1"/>
</dbReference>
<protein>
    <submittedName>
        <fullName evidence="3">Neurofilament heavy polypeptide</fullName>
    </submittedName>
</protein>
<name>A0A8J4YL92_CHIOP</name>
<keyword evidence="1" id="KW-0732">Signal</keyword>
<feature type="chain" id="PRO_5035144912" evidence="1">
    <location>
        <begin position="18"/>
        <end position="1303"/>
    </location>
</feature>
<dbReference type="SUPFAM" id="SSF56219">
    <property type="entry name" value="DNase I-like"/>
    <property type="match status" value="1"/>
</dbReference>
<gene>
    <name evidence="3" type="primary">Nefh_0</name>
    <name evidence="3" type="ORF">GWK47_028299</name>
</gene>
<evidence type="ECO:0000259" key="2">
    <source>
        <dbReference type="Pfam" id="PF03372"/>
    </source>
</evidence>
<evidence type="ECO:0000313" key="4">
    <source>
        <dbReference type="Proteomes" id="UP000770661"/>
    </source>
</evidence>
<dbReference type="Gene3D" id="3.60.10.10">
    <property type="entry name" value="Endonuclease/exonuclease/phosphatase"/>
    <property type="match status" value="1"/>
</dbReference>
<organism evidence="3 4">
    <name type="scientific">Chionoecetes opilio</name>
    <name type="common">Atlantic snow crab</name>
    <name type="synonym">Cancer opilio</name>
    <dbReference type="NCBI Taxonomy" id="41210"/>
    <lineage>
        <taxon>Eukaryota</taxon>
        <taxon>Metazoa</taxon>
        <taxon>Ecdysozoa</taxon>
        <taxon>Arthropoda</taxon>
        <taxon>Crustacea</taxon>
        <taxon>Multicrustacea</taxon>
        <taxon>Malacostraca</taxon>
        <taxon>Eumalacostraca</taxon>
        <taxon>Eucarida</taxon>
        <taxon>Decapoda</taxon>
        <taxon>Pleocyemata</taxon>
        <taxon>Brachyura</taxon>
        <taxon>Eubrachyura</taxon>
        <taxon>Majoidea</taxon>
        <taxon>Majidae</taxon>
        <taxon>Chionoecetes</taxon>
    </lineage>
</organism>
<dbReference type="InterPro" id="IPR036691">
    <property type="entry name" value="Endo/exonu/phosph_ase_sf"/>
</dbReference>
<dbReference type="Pfam" id="PF03372">
    <property type="entry name" value="Exo_endo_phos"/>
    <property type="match status" value="1"/>
</dbReference>
<proteinExistence type="predicted"/>
<dbReference type="PANTHER" id="PTHR47510:SF3">
    <property type="entry name" value="ENDO_EXONUCLEASE_PHOSPHATASE DOMAIN-CONTAINING PROTEIN"/>
    <property type="match status" value="1"/>
</dbReference>
<comment type="caution">
    <text evidence="3">The sequence shown here is derived from an EMBL/GenBank/DDBJ whole genome shotgun (WGS) entry which is preliminary data.</text>
</comment>
<evidence type="ECO:0000256" key="1">
    <source>
        <dbReference type="SAM" id="SignalP"/>
    </source>
</evidence>
<dbReference type="GO" id="GO:0003824">
    <property type="term" value="F:catalytic activity"/>
    <property type="evidence" value="ECO:0007669"/>
    <property type="project" value="InterPro"/>
</dbReference>
<dbReference type="Proteomes" id="UP000770661">
    <property type="component" value="Unassembled WGS sequence"/>
</dbReference>
<dbReference type="EMBL" id="JACEEZ010000211">
    <property type="protein sequence ID" value="KAG0730433.1"/>
    <property type="molecule type" value="Genomic_DNA"/>
</dbReference>
<keyword evidence="4" id="KW-1185">Reference proteome</keyword>
<feature type="domain" description="Endonuclease/exonuclease/phosphatase" evidence="2">
    <location>
        <begin position="580"/>
        <end position="786"/>
    </location>
</feature>
<feature type="signal peptide" evidence="1">
    <location>
        <begin position="1"/>
        <end position="17"/>
    </location>
</feature>
<dbReference type="InterPro" id="IPR005135">
    <property type="entry name" value="Endo/exonuclease/phosphatase"/>
</dbReference>